<dbReference type="AlphaFoldDB" id="A0AB36TE26"/>
<dbReference type="Proteomes" id="UP000223596">
    <property type="component" value="Unassembled WGS sequence"/>
</dbReference>
<dbReference type="InterPro" id="IPR036390">
    <property type="entry name" value="WH_DNA-bd_sf"/>
</dbReference>
<dbReference type="PRINTS" id="PR00598">
    <property type="entry name" value="HTHMARR"/>
</dbReference>
<dbReference type="Gene3D" id="1.10.10.10">
    <property type="entry name" value="Winged helix-like DNA-binding domain superfamily/Winged helix DNA-binding domain"/>
    <property type="match status" value="1"/>
</dbReference>
<dbReference type="InterPro" id="IPR036388">
    <property type="entry name" value="WH-like_DNA-bd_sf"/>
</dbReference>
<evidence type="ECO:0000256" key="3">
    <source>
        <dbReference type="ARBA" id="ARBA00023163"/>
    </source>
</evidence>
<keyword evidence="3" id="KW-0804">Transcription</keyword>
<dbReference type="PROSITE" id="PS50995">
    <property type="entry name" value="HTH_MARR_2"/>
    <property type="match status" value="1"/>
</dbReference>
<keyword evidence="1" id="KW-0805">Transcription regulation</keyword>
<dbReference type="PROSITE" id="PS01117">
    <property type="entry name" value="HTH_MARR_1"/>
    <property type="match status" value="1"/>
</dbReference>
<dbReference type="PANTHER" id="PTHR42756">
    <property type="entry name" value="TRANSCRIPTIONAL REGULATOR, MARR"/>
    <property type="match status" value="1"/>
</dbReference>
<sequence length="152" mass="17869">MNKSIGRLINLLARKSQMYLGKVLSQYNLTAAEEPFFMALQNREGITQEELTSIVCVDKAATARAVRSLEEKGYLLRIQDEKDKRQNRVYPTEKAKQIGQEVRTELMKFNKLLTRNIKEEDLDRLYSLLLQMEENMNKIFKEMIYQGNEEQE</sequence>
<proteinExistence type="predicted"/>
<dbReference type="GO" id="GO:0003700">
    <property type="term" value="F:DNA-binding transcription factor activity"/>
    <property type="evidence" value="ECO:0007669"/>
    <property type="project" value="InterPro"/>
</dbReference>
<evidence type="ECO:0000259" key="4">
    <source>
        <dbReference type="PROSITE" id="PS50995"/>
    </source>
</evidence>
<dbReference type="PANTHER" id="PTHR42756:SF2">
    <property type="entry name" value="MARR FAMILY REGULATORY PROTEIN"/>
    <property type="match status" value="1"/>
</dbReference>
<dbReference type="InterPro" id="IPR023187">
    <property type="entry name" value="Tscrpt_reg_MarR-type_CS"/>
</dbReference>
<feature type="domain" description="HTH marR-type" evidence="4">
    <location>
        <begin position="2"/>
        <end position="134"/>
    </location>
</feature>
<evidence type="ECO:0000313" key="5">
    <source>
        <dbReference type="EMBL" id="PFH02079.1"/>
    </source>
</evidence>
<gene>
    <name evidence="5" type="ORF">M972_11842</name>
</gene>
<dbReference type="GO" id="GO:0003677">
    <property type="term" value="F:DNA binding"/>
    <property type="evidence" value="ECO:0007669"/>
    <property type="project" value="UniProtKB-KW"/>
</dbReference>
<comment type="caution">
    <text evidence="5">The sequence shown here is derived from an EMBL/GenBank/DDBJ whole genome shotgun (WGS) entry which is preliminary data.</text>
</comment>
<evidence type="ECO:0000256" key="2">
    <source>
        <dbReference type="ARBA" id="ARBA00023125"/>
    </source>
</evidence>
<dbReference type="SUPFAM" id="SSF46785">
    <property type="entry name" value="Winged helix' DNA-binding domain"/>
    <property type="match status" value="1"/>
</dbReference>
<protein>
    <submittedName>
        <fullName evidence="5">DNA-binding MarR family transcriptional regulator</fullName>
    </submittedName>
</protein>
<dbReference type="EMBL" id="PDBW01000001">
    <property type="protein sequence ID" value="PFH02079.1"/>
    <property type="molecule type" value="Genomic_DNA"/>
</dbReference>
<name>A0AB36TE26_ACETH</name>
<accession>A0AB36TE26</accession>
<evidence type="ECO:0000256" key="1">
    <source>
        <dbReference type="ARBA" id="ARBA00023015"/>
    </source>
</evidence>
<dbReference type="SMART" id="SM00347">
    <property type="entry name" value="HTH_MARR"/>
    <property type="match status" value="1"/>
</dbReference>
<dbReference type="Pfam" id="PF01047">
    <property type="entry name" value="MarR"/>
    <property type="match status" value="1"/>
</dbReference>
<dbReference type="InterPro" id="IPR000835">
    <property type="entry name" value="HTH_MarR-typ"/>
</dbReference>
<organism evidence="5 6">
    <name type="scientific">Acetivibrio thermocellus AD2</name>
    <dbReference type="NCBI Taxonomy" id="1138384"/>
    <lineage>
        <taxon>Bacteria</taxon>
        <taxon>Bacillati</taxon>
        <taxon>Bacillota</taxon>
        <taxon>Clostridia</taxon>
        <taxon>Eubacteriales</taxon>
        <taxon>Oscillospiraceae</taxon>
        <taxon>Acetivibrio</taxon>
    </lineage>
</organism>
<keyword evidence="2 5" id="KW-0238">DNA-binding</keyword>
<evidence type="ECO:0000313" key="6">
    <source>
        <dbReference type="Proteomes" id="UP000223596"/>
    </source>
</evidence>
<reference evidence="5 6" key="1">
    <citation type="submission" date="2017-09" db="EMBL/GenBank/DDBJ databases">
        <title>Evaluation of Pacific Biosciences Sequencing Technology to Finishing C. thermocellum Genome Sequences.</title>
        <authorList>
            <person name="Brown S."/>
        </authorList>
    </citation>
    <scope>NUCLEOTIDE SEQUENCE [LARGE SCALE GENOMIC DNA]</scope>
    <source>
        <strain evidence="5 6">AD2</strain>
    </source>
</reference>